<protein>
    <submittedName>
        <fullName evidence="1">Uncharacterized protein</fullName>
    </submittedName>
</protein>
<keyword evidence="2" id="KW-1185">Reference proteome</keyword>
<evidence type="ECO:0000313" key="1">
    <source>
        <dbReference type="EMBL" id="KAF2468029.1"/>
    </source>
</evidence>
<accession>A0ACB6QLZ2</accession>
<reference evidence="1" key="1">
    <citation type="journal article" date="2020" name="Stud. Mycol.">
        <title>101 Dothideomycetes genomes: a test case for predicting lifestyles and emergence of pathogens.</title>
        <authorList>
            <person name="Haridas S."/>
            <person name="Albert R."/>
            <person name="Binder M."/>
            <person name="Bloem J."/>
            <person name="Labutti K."/>
            <person name="Salamov A."/>
            <person name="Andreopoulos B."/>
            <person name="Baker S."/>
            <person name="Barry K."/>
            <person name="Bills G."/>
            <person name="Bluhm B."/>
            <person name="Cannon C."/>
            <person name="Castanera R."/>
            <person name="Culley D."/>
            <person name="Daum C."/>
            <person name="Ezra D."/>
            <person name="Gonzalez J."/>
            <person name="Henrissat B."/>
            <person name="Kuo A."/>
            <person name="Liang C."/>
            <person name="Lipzen A."/>
            <person name="Lutzoni F."/>
            <person name="Magnuson J."/>
            <person name="Mondo S."/>
            <person name="Nolan M."/>
            <person name="Ohm R."/>
            <person name="Pangilinan J."/>
            <person name="Park H.-J."/>
            <person name="Ramirez L."/>
            <person name="Alfaro M."/>
            <person name="Sun H."/>
            <person name="Tritt A."/>
            <person name="Yoshinaga Y."/>
            <person name="Zwiers L.-H."/>
            <person name="Turgeon B."/>
            <person name="Goodwin S."/>
            <person name="Spatafora J."/>
            <person name="Crous P."/>
            <person name="Grigoriev I."/>
        </authorList>
    </citation>
    <scope>NUCLEOTIDE SEQUENCE</scope>
    <source>
        <strain evidence="1">ATCC 200398</strain>
    </source>
</reference>
<organism evidence="1 2">
    <name type="scientific">Lindgomyces ingoldianus</name>
    <dbReference type="NCBI Taxonomy" id="673940"/>
    <lineage>
        <taxon>Eukaryota</taxon>
        <taxon>Fungi</taxon>
        <taxon>Dikarya</taxon>
        <taxon>Ascomycota</taxon>
        <taxon>Pezizomycotina</taxon>
        <taxon>Dothideomycetes</taxon>
        <taxon>Pleosporomycetidae</taxon>
        <taxon>Pleosporales</taxon>
        <taxon>Lindgomycetaceae</taxon>
        <taxon>Lindgomyces</taxon>
    </lineage>
</organism>
<name>A0ACB6QLZ2_9PLEO</name>
<gene>
    <name evidence="1" type="ORF">BDR25DRAFT_357790</name>
</gene>
<evidence type="ECO:0000313" key="2">
    <source>
        <dbReference type="Proteomes" id="UP000799755"/>
    </source>
</evidence>
<comment type="caution">
    <text evidence="1">The sequence shown here is derived from an EMBL/GenBank/DDBJ whole genome shotgun (WGS) entry which is preliminary data.</text>
</comment>
<dbReference type="Proteomes" id="UP000799755">
    <property type="component" value="Unassembled WGS sequence"/>
</dbReference>
<sequence>MYPLSGTGRVLWQSLEDLMTATTNASMPHDEEADDPLQEASRTYLPLDGTWYSGYISQLTRHMGYLVNLLGVSIIARLEGFFPSPPLVSTLPNQVSPSIPQSPPLRQPPPVSTTPDQVPSPHPMTQSPLVSSLPNHGPPHPSPLPLSRPPRRPVYLYPSLQRHDELWARLKDLYSTNRDTPMRVFITEDLCPQPLEIVGQAFGSPNPEVFADRLRKHLRILGGHLGNMAWISQRTFTTQLRRAPKNPPTMVAPGLPTARTK</sequence>
<dbReference type="EMBL" id="MU003517">
    <property type="protein sequence ID" value="KAF2468029.1"/>
    <property type="molecule type" value="Genomic_DNA"/>
</dbReference>
<proteinExistence type="predicted"/>